<dbReference type="AlphaFoldDB" id="A0A5B7ENF4"/>
<dbReference type="Proteomes" id="UP000324222">
    <property type="component" value="Unassembled WGS sequence"/>
</dbReference>
<comment type="caution">
    <text evidence="2">The sequence shown here is derived from an EMBL/GenBank/DDBJ whole genome shotgun (WGS) entry which is preliminary data.</text>
</comment>
<sequence length="61" mass="6710">MHQALWASPPMKGKEWNPTPPLSSSLTNLATYLFLHTTTTTITTTTNSSPSTLPFFVGRET</sequence>
<dbReference type="EMBL" id="VSRR010003107">
    <property type="protein sequence ID" value="MPC34699.1"/>
    <property type="molecule type" value="Genomic_DNA"/>
</dbReference>
<accession>A0A5B7ENF4</accession>
<gene>
    <name evidence="2" type="ORF">E2C01_028098</name>
</gene>
<evidence type="ECO:0000313" key="2">
    <source>
        <dbReference type="EMBL" id="MPC34699.1"/>
    </source>
</evidence>
<evidence type="ECO:0000313" key="3">
    <source>
        <dbReference type="Proteomes" id="UP000324222"/>
    </source>
</evidence>
<reference evidence="2 3" key="1">
    <citation type="submission" date="2019-05" db="EMBL/GenBank/DDBJ databases">
        <title>Another draft genome of Portunus trituberculatus and its Hox gene families provides insights of decapod evolution.</title>
        <authorList>
            <person name="Jeong J.-H."/>
            <person name="Song I."/>
            <person name="Kim S."/>
            <person name="Choi T."/>
            <person name="Kim D."/>
            <person name="Ryu S."/>
            <person name="Kim W."/>
        </authorList>
    </citation>
    <scope>NUCLEOTIDE SEQUENCE [LARGE SCALE GENOMIC DNA]</scope>
    <source>
        <tissue evidence="2">Muscle</tissue>
    </source>
</reference>
<organism evidence="2 3">
    <name type="scientific">Portunus trituberculatus</name>
    <name type="common">Swimming crab</name>
    <name type="synonym">Neptunus trituberculatus</name>
    <dbReference type="NCBI Taxonomy" id="210409"/>
    <lineage>
        <taxon>Eukaryota</taxon>
        <taxon>Metazoa</taxon>
        <taxon>Ecdysozoa</taxon>
        <taxon>Arthropoda</taxon>
        <taxon>Crustacea</taxon>
        <taxon>Multicrustacea</taxon>
        <taxon>Malacostraca</taxon>
        <taxon>Eumalacostraca</taxon>
        <taxon>Eucarida</taxon>
        <taxon>Decapoda</taxon>
        <taxon>Pleocyemata</taxon>
        <taxon>Brachyura</taxon>
        <taxon>Eubrachyura</taxon>
        <taxon>Portunoidea</taxon>
        <taxon>Portunidae</taxon>
        <taxon>Portuninae</taxon>
        <taxon>Portunus</taxon>
    </lineage>
</organism>
<feature type="region of interest" description="Disordered" evidence="1">
    <location>
        <begin position="1"/>
        <end position="20"/>
    </location>
</feature>
<evidence type="ECO:0000256" key="1">
    <source>
        <dbReference type="SAM" id="MobiDB-lite"/>
    </source>
</evidence>
<proteinExistence type="predicted"/>
<name>A0A5B7ENF4_PORTR</name>
<protein>
    <submittedName>
        <fullName evidence="2">Uncharacterized protein</fullName>
    </submittedName>
</protein>
<keyword evidence="3" id="KW-1185">Reference proteome</keyword>